<comment type="similarity">
    <text evidence="1">Belongs to the SGT family.</text>
</comment>
<evidence type="ECO:0000256" key="2">
    <source>
        <dbReference type="ARBA" id="ARBA00022737"/>
    </source>
</evidence>
<evidence type="ECO:0000256" key="5">
    <source>
        <dbReference type="SAM" id="MobiDB-lite"/>
    </source>
</evidence>
<reference evidence="7 8" key="1">
    <citation type="journal article" date="2011" name="Genome Res.">
        <title>Phylogeny-wide analysis of social amoeba genomes highlights ancient origins for complex intercellular communication.</title>
        <authorList>
            <person name="Heidel A.J."/>
            <person name="Lawal H.M."/>
            <person name="Felder M."/>
            <person name="Schilde C."/>
            <person name="Helps N.R."/>
            <person name="Tunggal B."/>
            <person name="Rivero F."/>
            <person name="John U."/>
            <person name="Schleicher M."/>
            <person name="Eichinger L."/>
            <person name="Platzer M."/>
            <person name="Noegel A.A."/>
            <person name="Schaap P."/>
            <person name="Gloeckner G."/>
        </authorList>
    </citation>
    <scope>NUCLEOTIDE SEQUENCE [LARGE SCALE GENOMIC DNA]</scope>
    <source>
        <strain evidence="8">ATCC 26659 / Pp 5 / PN500</strain>
    </source>
</reference>
<dbReference type="PROSITE" id="PS50005">
    <property type="entry name" value="TPR"/>
    <property type="match status" value="2"/>
</dbReference>
<dbReference type="PANTHER" id="PTHR45831:SF2">
    <property type="entry name" value="LD24721P"/>
    <property type="match status" value="1"/>
</dbReference>
<dbReference type="FunCoup" id="D3BQ40">
    <property type="interactions" value="328"/>
</dbReference>
<dbReference type="Gene3D" id="1.20.5.420">
    <property type="entry name" value="Immunoglobulin FC, subunit C"/>
    <property type="match status" value="1"/>
</dbReference>
<evidence type="ECO:0000256" key="1">
    <source>
        <dbReference type="ARBA" id="ARBA00008175"/>
    </source>
</evidence>
<dbReference type="Gene3D" id="1.25.40.10">
    <property type="entry name" value="Tetratricopeptide repeat domain"/>
    <property type="match status" value="1"/>
</dbReference>
<evidence type="ECO:0000313" key="7">
    <source>
        <dbReference type="EMBL" id="EFA76591.1"/>
    </source>
</evidence>
<dbReference type="RefSeq" id="XP_020428723.1">
    <property type="nucleotide sequence ID" value="XM_020581138.1"/>
</dbReference>
<proteinExistence type="inferred from homology"/>
<dbReference type="GeneID" id="31365831"/>
<keyword evidence="2" id="KW-0677">Repeat</keyword>
<dbReference type="InterPro" id="IPR019734">
    <property type="entry name" value="TPR_rpt"/>
</dbReference>
<feature type="repeat" description="TPR" evidence="4">
    <location>
        <begin position="149"/>
        <end position="182"/>
    </location>
</feature>
<keyword evidence="3 4" id="KW-0802">TPR repeat</keyword>
<name>D3BQ40_HETP5</name>
<dbReference type="SMART" id="SM00028">
    <property type="entry name" value="TPR"/>
    <property type="match status" value="3"/>
</dbReference>
<evidence type="ECO:0000256" key="4">
    <source>
        <dbReference type="PROSITE-ProRule" id="PRU00339"/>
    </source>
</evidence>
<dbReference type="InterPro" id="IPR011990">
    <property type="entry name" value="TPR-like_helical_dom_sf"/>
</dbReference>
<dbReference type="GO" id="GO:0072380">
    <property type="term" value="C:TRC complex"/>
    <property type="evidence" value="ECO:0007669"/>
    <property type="project" value="TreeGrafter"/>
</dbReference>
<dbReference type="AlphaFoldDB" id="D3BQ40"/>
<feature type="compositionally biased region" description="Low complexity" evidence="5">
    <location>
        <begin position="64"/>
        <end position="85"/>
    </location>
</feature>
<feature type="region of interest" description="Disordered" evidence="5">
    <location>
        <begin position="63"/>
        <end position="85"/>
    </location>
</feature>
<dbReference type="OMA" id="QMATRMM"/>
<evidence type="ECO:0000256" key="3">
    <source>
        <dbReference type="ARBA" id="ARBA00022803"/>
    </source>
</evidence>
<dbReference type="Pfam" id="PF16546">
    <property type="entry name" value="SGTA_dimer"/>
    <property type="match status" value="1"/>
</dbReference>
<organism evidence="7 8">
    <name type="scientific">Heterostelium pallidum (strain ATCC 26659 / Pp 5 / PN500)</name>
    <name type="common">Cellular slime mold</name>
    <name type="synonym">Polysphondylium pallidum</name>
    <dbReference type="NCBI Taxonomy" id="670386"/>
    <lineage>
        <taxon>Eukaryota</taxon>
        <taxon>Amoebozoa</taxon>
        <taxon>Evosea</taxon>
        <taxon>Eumycetozoa</taxon>
        <taxon>Dictyostelia</taxon>
        <taxon>Acytosteliales</taxon>
        <taxon>Acytosteliaceae</taxon>
        <taxon>Heterostelium</taxon>
    </lineage>
</organism>
<dbReference type="GO" id="GO:0016020">
    <property type="term" value="C:membrane"/>
    <property type="evidence" value="ECO:0007669"/>
    <property type="project" value="TreeGrafter"/>
</dbReference>
<dbReference type="InParanoid" id="D3BQ40"/>
<sequence length="352" mass="38516">MEQKKLVASILNFLQSSLPSMSQDDAESLQVSIDCIRGAFSVNESDASLQTTATLEEIFNNHLQQQTPQSNTSTTSTTTATPTSPASVDALINKTIGEVPEELREMFASYFNILKTKGAFVDPSKAETVVMSAKLKFFEIKSVEIKAAAEKLKVEGNSKLSGHDYNGAVECYTKAIQYDPTNAIYFANRSSAFSNLKQYEKAVEDANTAIERNPSYGKAYFRLGSANMSLGKIQEAVDAYKKAIELEPNNEVYKSSLANAESKVNSPTSGGGMPNIPGMPDLGGLDLGSLLNNPMLRNMAQNFMQDPQMRQMMENQNFQDIARNVLNNPDQMANMFGGLMGKNVIIDGVEEF</sequence>
<evidence type="ECO:0000259" key="6">
    <source>
        <dbReference type="Pfam" id="PF16546"/>
    </source>
</evidence>
<feature type="domain" description="SGTA homodimerisation" evidence="6">
    <location>
        <begin position="3"/>
        <end position="60"/>
    </location>
</feature>
<dbReference type="PROSITE" id="PS50293">
    <property type="entry name" value="TPR_REGION"/>
    <property type="match status" value="1"/>
</dbReference>
<dbReference type="STRING" id="670386.D3BQ40"/>
<dbReference type="GO" id="GO:0006620">
    <property type="term" value="P:post-translational protein targeting to endoplasmic reticulum membrane"/>
    <property type="evidence" value="ECO:0007669"/>
    <property type="project" value="TreeGrafter"/>
</dbReference>
<dbReference type="Pfam" id="PF00515">
    <property type="entry name" value="TPR_1"/>
    <property type="match status" value="1"/>
</dbReference>
<dbReference type="InterPro" id="IPR047150">
    <property type="entry name" value="SGT"/>
</dbReference>
<evidence type="ECO:0000313" key="8">
    <source>
        <dbReference type="Proteomes" id="UP000001396"/>
    </source>
</evidence>
<dbReference type="EMBL" id="ADBJ01000047">
    <property type="protein sequence ID" value="EFA76591.1"/>
    <property type="molecule type" value="Genomic_DNA"/>
</dbReference>
<comment type="caution">
    <text evidence="7">The sequence shown here is derived from an EMBL/GenBank/DDBJ whole genome shotgun (WGS) entry which is preliminary data.</text>
</comment>
<dbReference type="Proteomes" id="UP000001396">
    <property type="component" value="Unassembled WGS sequence"/>
</dbReference>
<dbReference type="SUPFAM" id="SSF48452">
    <property type="entry name" value="TPR-like"/>
    <property type="match status" value="1"/>
</dbReference>
<accession>D3BQ40</accession>
<gene>
    <name evidence="7" type="primary">sgtA</name>
    <name evidence="7" type="ORF">PPL_10360</name>
</gene>
<protein>
    <submittedName>
        <fullName evidence="7">Tetratricopeptide-like helical domain-containing protein</fullName>
    </submittedName>
</protein>
<dbReference type="PANTHER" id="PTHR45831">
    <property type="entry name" value="LD24721P"/>
    <property type="match status" value="1"/>
</dbReference>
<feature type="repeat" description="TPR" evidence="4">
    <location>
        <begin position="217"/>
        <end position="250"/>
    </location>
</feature>
<keyword evidence="8" id="KW-1185">Reference proteome</keyword>
<dbReference type="Pfam" id="PF13431">
    <property type="entry name" value="TPR_17"/>
    <property type="match status" value="1"/>
</dbReference>
<dbReference type="GO" id="GO:0060090">
    <property type="term" value="F:molecular adaptor activity"/>
    <property type="evidence" value="ECO:0007669"/>
    <property type="project" value="TreeGrafter"/>
</dbReference>
<dbReference type="InterPro" id="IPR032374">
    <property type="entry name" value="SGTA_dimer"/>
</dbReference>